<feature type="transmembrane region" description="Helical" evidence="7">
    <location>
        <begin position="232"/>
        <end position="252"/>
    </location>
</feature>
<keyword evidence="11" id="KW-1185">Reference proteome</keyword>
<dbReference type="SUPFAM" id="SSF75615">
    <property type="entry name" value="Siroheme synthase middle domains-like"/>
    <property type="match status" value="1"/>
</dbReference>
<evidence type="ECO:0000256" key="4">
    <source>
        <dbReference type="ARBA" id="ARBA00023027"/>
    </source>
</evidence>
<evidence type="ECO:0000313" key="10">
    <source>
        <dbReference type="EMBL" id="WFD36084.1"/>
    </source>
</evidence>
<keyword evidence="7" id="KW-1133">Transmembrane helix</keyword>
<evidence type="ECO:0000259" key="9">
    <source>
        <dbReference type="Pfam" id="PF14824"/>
    </source>
</evidence>
<proteinExistence type="predicted"/>
<evidence type="ECO:0000256" key="7">
    <source>
        <dbReference type="SAM" id="Phobius"/>
    </source>
</evidence>
<keyword evidence="3" id="KW-0560">Oxidoreductase</keyword>
<evidence type="ECO:0000256" key="3">
    <source>
        <dbReference type="ARBA" id="ARBA00023002"/>
    </source>
</evidence>
<keyword evidence="5" id="KW-0627">Porphyrin biosynthesis</keyword>
<dbReference type="InterPro" id="IPR028162">
    <property type="entry name" value="Met8_C"/>
</dbReference>
<dbReference type="Gene3D" id="1.10.3280.10">
    <property type="entry name" value="Siroheme synthase, domain 3"/>
    <property type="match status" value="1"/>
</dbReference>
<evidence type="ECO:0000256" key="6">
    <source>
        <dbReference type="ARBA" id="ARBA00047561"/>
    </source>
</evidence>
<keyword evidence="7" id="KW-0812">Transmembrane</keyword>
<dbReference type="Gene3D" id="3.40.50.720">
    <property type="entry name" value="NAD(P)-binding Rossmann-like Domain"/>
    <property type="match status" value="1"/>
</dbReference>
<comment type="pathway">
    <text evidence="1">Porphyrin-containing compound metabolism; siroheme biosynthesis; sirohydrochlorin from precorrin-2: step 1/1.</text>
</comment>
<dbReference type="NCBIfam" id="TIGR01470">
    <property type="entry name" value="cysG_Nterm"/>
    <property type="match status" value="1"/>
</dbReference>
<gene>
    <name evidence="10" type="primary">MET8</name>
    <name evidence="10" type="ORF">MCUN1_002955</name>
</gene>
<dbReference type="Proteomes" id="UP001219933">
    <property type="component" value="Chromosome 4"/>
</dbReference>
<name>A0AAF0EVT8_9BASI</name>
<organism evidence="10 11">
    <name type="scientific">Malassezia cuniculi</name>
    <dbReference type="NCBI Taxonomy" id="948313"/>
    <lineage>
        <taxon>Eukaryota</taxon>
        <taxon>Fungi</taxon>
        <taxon>Dikarya</taxon>
        <taxon>Basidiomycota</taxon>
        <taxon>Ustilaginomycotina</taxon>
        <taxon>Malasseziomycetes</taxon>
        <taxon>Malasseziales</taxon>
        <taxon>Malasseziaceae</taxon>
        <taxon>Malassezia</taxon>
    </lineage>
</organism>
<dbReference type="InterPro" id="IPR028161">
    <property type="entry name" value="Met8-like"/>
</dbReference>
<dbReference type="AlphaFoldDB" id="A0AAF0EVT8"/>
<keyword evidence="4" id="KW-0520">NAD</keyword>
<dbReference type="Pfam" id="PF13241">
    <property type="entry name" value="NAD_binding_7"/>
    <property type="match status" value="1"/>
</dbReference>
<dbReference type="EMBL" id="CP119880">
    <property type="protein sequence ID" value="WFD36084.1"/>
    <property type="molecule type" value="Genomic_DNA"/>
</dbReference>
<evidence type="ECO:0000256" key="1">
    <source>
        <dbReference type="ARBA" id="ARBA00005010"/>
    </source>
</evidence>
<dbReference type="Gene3D" id="3.30.160.110">
    <property type="entry name" value="Siroheme synthase, domain 2"/>
    <property type="match status" value="1"/>
</dbReference>
<evidence type="ECO:0000256" key="5">
    <source>
        <dbReference type="ARBA" id="ARBA00023244"/>
    </source>
</evidence>
<dbReference type="InterPro" id="IPR036291">
    <property type="entry name" value="NAD(P)-bd_dom_sf"/>
</dbReference>
<dbReference type="Pfam" id="PF14824">
    <property type="entry name" value="Sirohm_synth_M"/>
    <property type="match status" value="1"/>
</dbReference>
<keyword evidence="7" id="KW-0472">Membrane</keyword>
<accession>A0AAF0EVT8</accession>
<dbReference type="GO" id="GO:0004325">
    <property type="term" value="F:ferrochelatase activity"/>
    <property type="evidence" value="ECO:0007669"/>
    <property type="project" value="InterPro"/>
</dbReference>
<dbReference type="Pfam" id="PF14823">
    <property type="entry name" value="Sirohm_synth_C"/>
    <property type="match status" value="1"/>
</dbReference>
<dbReference type="InterPro" id="IPR006367">
    <property type="entry name" value="Sirohaem_synthase_N"/>
</dbReference>
<dbReference type="SUPFAM" id="SSF51735">
    <property type="entry name" value="NAD(P)-binding Rossmann-fold domains"/>
    <property type="match status" value="1"/>
</dbReference>
<feature type="domain" description="Siroheme synthase central" evidence="9">
    <location>
        <begin position="130"/>
        <end position="156"/>
    </location>
</feature>
<dbReference type="InterPro" id="IPR028281">
    <property type="entry name" value="Sirohaem_synthase_central"/>
</dbReference>
<comment type="catalytic activity">
    <reaction evidence="6">
        <text>precorrin-2 + NAD(+) = sirohydrochlorin + NADH + 2 H(+)</text>
        <dbReference type="Rhea" id="RHEA:15613"/>
        <dbReference type="ChEBI" id="CHEBI:15378"/>
        <dbReference type="ChEBI" id="CHEBI:57540"/>
        <dbReference type="ChEBI" id="CHEBI:57945"/>
        <dbReference type="ChEBI" id="CHEBI:58351"/>
        <dbReference type="ChEBI" id="CHEBI:58827"/>
        <dbReference type="EC" id="1.3.1.76"/>
    </reaction>
</comment>
<dbReference type="PANTHER" id="PTHR35330">
    <property type="entry name" value="SIROHEME BIOSYNTHESIS PROTEIN MET8"/>
    <property type="match status" value="1"/>
</dbReference>
<evidence type="ECO:0000256" key="2">
    <source>
        <dbReference type="ARBA" id="ARBA00012400"/>
    </source>
</evidence>
<sequence>MYPPIEPGGGLLIAWQLHGKRAVLVGGGDVAAGRFVHLKNADAHVTLIAPRDELCDELRFRLDAGVVDEYRDELITDPEQIGDCDMVLTAIDDAEMSRRICAWSRERRIPVNVADVPPECDFYFGSVIRRGPLQVMVSTGGNGPRIARIVRQRLEKALPPSVGLAIDKVGALRKALRQAAPDASLAGKRMRWMTRVCDEWSLDDLSRLDDAAITRLIEDGWKNDRVPTPWKWSAVIYGTVGTILGAAAVYLAHTRTH</sequence>
<dbReference type="GO" id="GO:0043115">
    <property type="term" value="F:precorrin-2 dehydrogenase activity"/>
    <property type="evidence" value="ECO:0007669"/>
    <property type="project" value="UniProtKB-EC"/>
</dbReference>
<evidence type="ECO:0000259" key="8">
    <source>
        <dbReference type="Pfam" id="PF14823"/>
    </source>
</evidence>
<dbReference type="GO" id="GO:0019354">
    <property type="term" value="P:siroheme biosynthetic process"/>
    <property type="evidence" value="ECO:0007669"/>
    <property type="project" value="InterPro"/>
</dbReference>
<feature type="domain" description="Siroheme biosynthesis protein Met8 C-terminal" evidence="8">
    <location>
        <begin position="159"/>
        <end position="227"/>
    </location>
</feature>
<dbReference type="EC" id="1.3.1.76" evidence="2"/>
<evidence type="ECO:0000313" key="11">
    <source>
        <dbReference type="Proteomes" id="UP001219933"/>
    </source>
</evidence>
<dbReference type="PANTHER" id="PTHR35330:SF1">
    <property type="entry name" value="SIROHEME BIOSYNTHESIS PROTEIN MET8"/>
    <property type="match status" value="1"/>
</dbReference>
<reference evidence="10" key="1">
    <citation type="submission" date="2023-03" db="EMBL/GenBank/DDBJ databases">
        <title>Mating type loci evolution in Malassezia.</title>
        <authorList>
            <person name="Coelho M.A."/>
        </authorList>
    </citation>
    <scope>NUCLEOTIDE SEQUENCE</scope>
    <source>
        <strain evidence="10">CBS 11721</strain>
    </source>
</reference>
<protein>
    <recommendedName>
        <fullName evidence="2">precorrin-2 dehydrogenase</fullName>
        <ecNumber evidence="2">1.3.1.76</ecNumber>
    </recommendedName>
</protein>